<keyword evidence="4" id="KW-1185">Reference proteome</keyword>
<comment type="caution">
    <text evidence="3">The sequence shown here is derived from an EMBL/GenBank/DDBJ whole genome shotgun (WGS) entry which is preliminary data.</text>
</comment>
<gene>
    <name evidence="3" type="ORF">HNP37_000013</name>
</gene>
<protein>
    <recommendedName>
        <fullName evidence="2">Secretion system C-terminal sorting domain-containing protein</fullName>
    </recommendedName>
</protein>
<dbReference type="Pfam" id="PF18962">
    <property type="entry name" value="Por_Secre_tail"/>
    <property type="match status" value="1"/>
</dbReference>
<evidence type="ECO:0000313" key="3">
    <source>
        <dbReference type="EMBL" id="MBB4799974.1"/>
    </source>
</evidence>
<organism evidence="3 4">
    <name type="scientific">Flavobacterium nitrogenifigens</name>
    <dbReference type="NCBI Taxonomy" id="1617283"/>
    <lineage>
        <taxon>Bacteria</taxon>
        <taxon>Pseudomonadati</taxon>
        <taxon>Bacteroidota</taxon>
        <taxon>Flavobacteriia</taxon>
        <taxon>Flavobacteriales</taxon>
        <taxon>Flavobacteriaceae</taxon>
        <taxon>Flavobacterium</taxon>
    </lineage>
</organism>
<feature type="domain" description="Secretion system C-terminal sorting" evidence="2">
    <location>
        <begin position="74"/>
        <end position="147"/>
    </location>
</feature>
<evidence type="ECO:0000259" key="2">
    <source>
        <dbReference type="Pfam" id="PF18962"/>
    </source>
</evidence>
<name>A0A7W7IT12_9FLAO</name>
<dbReference type="Proteomes" id="UP000561681">
    <property type="component" value="Unassembled WGS sequence"/>
</dbReference>
<keyword evidence="1" id="KW-0732">Signal</keyword>
<reference evidence="3 4" key="1">
    <citation type="submission" date="2020-08" db="EMBL/GenBank/DDBJ databases">
        <title>Functional genomics of gut bacteria from endangered species of beetles.</title>
        <authorList>
            <person name="Carlos-Shanley C."/>
        </authorList>
    </citation>
    <scope>NUCLEOTIDE SEQUENCE [LARGE SCALE GENOMIC DNA]</scope>
    <source>
        <strain evidence="3 4">S00142</strain>
    </source>
</reference>
<dbReference type="NCBIfam" id="TIGR04183">
    <property type="entry name" value="Por_Secre_tail"/>
    <property type="match status" value="1"/>
</dbReference>
<dbReference type="InterPro" id="IPR026444">
    <property type="entry name" value="Secre_tail"/>
</dbReference>
<proteinExistence type="predicted"/>
<sequence>MKEKLLVIILIASCTLSYSQQKIIFGYDVAGNQTSRTLCLSGCTGKQVKEIKEIEVLAEEDMQQFSPEDTFSYYPNPVKEELFIKWETADNRISSINVYGITGQVLESYGDLQNTGAKNIPFRQYPSGVYLIALTYKNGKQTTIKIIKQ</sequence>
<evidence type="ECO:0000313" key="4">
    <source>
        <dbReference type="Proteomes" id="UP000561681"/>
    </source>
</evidence>
<dbReference type="EMBL" id="JACHLD010000001">
    <property type="protein sequence ID" value="MBB4799974.1"/>
    <property type="molecule type" value="Genomic_DNA"/>
</dbReference>
<evidence type="ECO:0000256" key="1">
    <source>
        <dbReference type="ARBA" id="ARBA00022729"/>
    </source>
</evidence>
<dbReference type="AlphaFoldDB" id="A0A7W7IT12"/>
<dbReference type="RefSeq" id="WP_184157598.1">
    <property type="nucleotide sequence ID" value="NZ_JACHLD010000001.1"/>
</dbReference>
<accession>A0A7W7IT12</accession>